<dbReference type="Gene3D" id="3.40.50.1820">
    <property type="entry name" value="alpha/beta hydrolase"/>
    <property type="match status" value="1"/>
</dbReference>
<evidence type="ECO:0000313" key="3">
    <source>
        <dbReference type="Proteomes" id="UP000754883"/>
    </source>
</evidence>
<reference evidence="2" key="1">
    <citation type="submission" date="2021-10" db="EMBL/GenBank/DDBJ databases">
        <authorList>
            <person name="Piombo E."/>
        </authorList>
    </citation>
    <scope>NUCLEOTIDE SEQUENCE</scope>
</reference>
<feature type="non-terminal residue" evidence="2">
    <location>
        <position position="1"/>
    </location>
</feature>
<proteinExistence type="predicted"/>
<dbReference type="OrthoDB" id="1658288at2759"/>
<sequence>SKPLRQLYPEAGDTSIEEKVDIIAVHGLNPRNKKDEAHAWDTWRSADGRLWLRDDLPKMLPGARIFLYRYNAAAVYGSDQGTFSDKADELLEAVRIERDDMQTRPILFLGHSLGGLLIKQALINAHNNPKYKSIKDATSGISFFATPHRGVDLNVLSLGEVLAKIADKAGFRQGDNILEVLKQGSMFSDVLREHWRHQILQYDIISFWGGSDKIVLKDNSRLGMPGDREHVVRLDAGHGGVCRFGSEMTDQDNLNIVLCNVKDLYVKAMQIGLKTGLKSSVSKQPLHLLPFLENKKFVGRESALEDIRHLFFVEGRTRVALDGLGGIGKTQVALQFAYWVKKNKPEYSIFWVPALSRASFDQVYVEIFDKLQVRETEPDQDIGDAVRIHLTSNESGKWIMIVDNADDKSLIYGTPGRPGLIEYLPVREDGLILLTTRTRQISTSFAGSDVVELECMNAADSKDILEKSLIRKKILRDKGLVAELLEELTYLPLAIVQAAAYFNNNRQLSLKRYLSLLKSACKTEMSVMSTEFFDPARYKGTPSAVLSTWLVSFRQILKTDPRAADLLMFMAWVEPRAIPRSMLPGFDESKEFEDAIGTLCGYSFVSQREDDQLLDMHRLVHLATHSWIKLQGRTEQTTDKAVIQMSSLLADPRPSQSASLRPFLPHGLRLLGQCQTSPLIQHFLLRCNISLVLLQQGRDIEALTYILEAVDGAKEYLSPSADFELKLCKEFNLASIYQKHGLKETIEILEHRVSLQEQTLAEDDFNRLMSESHLATAYKKAGCSSKAIDILEHIVSVQKQTLPEDDHLRQESATMLAFSYMECDRFKEAIDILKHIVSAYRQTLAEDEHIRLQSEVVLALAYLHSHRTKEATDLLEKLDFIKKQTTDEEDPDRLLLGLRLAHAYLVGDWSKEAAALQAPVS</sequence>
<feature type="non-terminal residue" evidence="2">
    <location>
        <position position="921"/>
    </location>
</feature>
<dbReference type="PANTHER" id="PTHR46082:SF6">
    <property type="entry name" value="AAA+ ATPASE DOMAIN-CONTAINING PROTEIN-RELATED"/>
    <property type="match status" value="1"/>
</dbReference>
<dbReference type="InterPro" id="IPR027417">
    <property type="entry name" value="P-loop_NTPase"/>
</dbReference>
<dbReference type="InterPro" id="IPR002182">
    <property type="entry name" value="NB-ARC"/>
</dbReference>
<dbReference type="Gene3D" id="1.25.40.10">
    <property type="entry name" value="Tetratricopeptide repeat domain"/>
    <property type="match status" value="1"/>
</dbReference>
<evidence type="ECO:0000313" key="2">
    <source>
        <dbReference type="EMBL" id="CAG9999800.1"/>
    </source>
</evidence>
<name>A0A9N9URU6_9HYPO</name>
<dbReference type="GO" id="GO:0043531">
    <property type="term" value="F:ADP binding"/>
    <property type="evidence" value="ECO:0007669"/>
    <property type="project" value="InterPro"/>
</dbReference>
<dbReference type="EMBL" id="CABFNO020001553">
    <property type="protein sequence ID" value="CAG9999800.1"/>
    <property type="molecule type" value="Genomic_DNA"/>
</dbReference>
<dbReference type="Proteomes" id="UP000754883">
    <property type="component" value="Unassembled WGS sequence"/>
</dbReference>
<keyword evidence="3" id="KW-1185">Reference proteome</keyword>
<dbReference type="SUPFAM" id="SSF52540">
    <property type="entry name" value="P-loop containing nucleoside triphosphate hydrolases"/>
    <property type="match status" value="1"/>
</dbReference>
<dbReference type="PANTHER" id="PTHR46082">
    <property type="entry name" value="ATP/GTP-BINDING PROTEIN-RELATED"/>
    <property type="match status" value="1"/>
</dbReference>
<protein>
    <recommendedName>
        <fullName evidence="1">NB-ARC domain-containing protein</fullName>
    </recommendedName>
</protein>
<dbReference type="SUPFAM" id="SSF48452">
    <property type="entry name" value="TPR-like"/>
    <property type="match status" value="1"/>
</dbReference>
<dbReference type="InterPro" id="IPR053137">
    <property type="entry name" value="NLR-like"/>
</dbReference>
<accession>A0A9N9URU6</accession>
<dbReference type="Gene3D" id="3.40.50.300">
    <property type="entry name" value="P-loop containing nucleotide triphosphate hydrolases"/>
    <property type="match status" value="1"/>
</dbReference>
<gene>
    <name evidence="2" type="ORF">CBYS24578_00002713</name>
</gene>
<dbReference type="Pfam" id="PF00931">
    <property type="entry name" value="NB-ARC"/>
    <property type="match status" value="1"/>
</dbReference>
<comment type="caution">
    <text evidence="2">The sequence shown here is derived from an EMBL/GenBank/DDBJ whole genome shotgun (WGS) entry which is preliminary data.</text>
</comment>
<organism evidence="2 3">
    <name type="scientific">Clonostachys byssicola</name>
    <dbReference type="NCBI Taxonomy" id="160290"/>
    <lineage>
        <taxon>Eukaryota</taxon>
        <taxon>Fungi</taxon>
        <taxon>Dikarya</taxon>
        <taxon>Ascomycota</taxon>
        <taxon>Pezizomycotina</taxon>
        <taxon>Sordariomycetes</taxon>
        <taxon>Hypocreomycetidae</taxon>
        <taxon>Hypocreales</taxon>
        <taxon>Bionectriaceae</taxon>
        <taxon>Clonostachys</taxon>
    </lineage>
</organism>
<dbReference type="SUPFAM" id="SSF53474">
    <property type="entry name" value="alpha/beta-Hydrolases"/>
    <property type="match status" value="1"/>
</dbReference>
<feature type="domain" description="NB-ARC" evidence="1">
    <location>
        <begin position="310"/>
        <end position="472"/>
    </location>
</feature>
<dbReference type="InterPro" id="IPR011990">
    <property type="entry name" value="TPR-like_helical_dom_sf"/>
</dbReference>
<dbReference type="AlphaFoldDB" id="A0A9N9URU6"/>
<dbReference type="InterPro" id="IPR029058">
    <property type="entry name" value="AB_hydrolase_fold"/>
</dbReference>
<evidence type="ECO:0000259" key="1">
    <source>
        <dbReference type="Pfam" id="PF00931"/>
    </source>
</evidence>